<reference evidence="1" key="1">
    <citation type="submission" date="2022-10" db="EMBL/GenBank/DDBJ databases">
        <title>Mechanism of multi-heavy metal repair in Cytobacillus Firmus M7.</title>
        <authorList>
            <person name="Li X."/>
            <person name="Yu C."/>
        </authorList>
    </citation>
    <scope>NUCLEOTIDE SEQUENCE</scope>
    <source>
        <strain evidence="1">M7</strain>
    </source>
</reference>
<evidence type="ECO:0000313" key="1">
    <source>
        <dbReference type="EMBL" id="UYG93722.1"/>
    </source>
</evidence>
<organism evidence="1 2">
    <name type="scientific">Cytobacillus firmus</name>
    <name type="common">Bacillus firmus</name>
    <dbReference type="NCBI Taxonomy" id="1399"/>
    <lineage>
        <taxon>Bacteria</taxon>
        <taxon>Bacillati</taxon>
        <taxon>Bacillota</taxon>
        <taxon>Bacilli</taxon>
        <taxon>Bacillales</taxon>
        <taxon>Bacillaceae</taxon>
        <taxon>Cytobacillus</taxon>
    </lineage>
</organism>
<gene>
    <name evidence="1" type="ORF">OD459_16095</name>
</gene>
<dbReference type="RefSeq" id="WP_263599235.1">
    <property type="nucleotide sequence ID" value="NZ_CP107027.1"/>
</dbReference>
<evidence type="ECO:0000313" key="2">
    <source>
        <dbReference type="Proteomes" id="UP001163104"/>
    </source>
</evidence>
<sequence>MNWFRGRKMVSLDKKDKEFAEAALKQIFVKGMVIRIKSDGPDSFYLYFSLKHPSNQSQPWLHIEDPKWTVFDQAVNFHEKTITIKENTMSIDSLLNEEVVDIWLGENMPHLYVAFQTGKILSVNGSHEMYECWQAGDGYRQGEEEWLIAAVPGNRIAYWTP</sequence>
<protein>
    <submittedName>
        <fullName evidence="1">Uncharacterized protein</fullName>
    </submittedName>
</protein>
<dbReference type="AlphaFoldDB" id="A0AA46P006"/>
<accession>A0AA46P006</accession>
<dbReference type="EMBL" id="CP107027">
    <property type="protein sequence ID" value="UYG93722.1"/>
    <property type="molecule type" value="Genomic_DNA"/>
</dbReference>
<proteinExistence type="predicted"/>
<dbReference type="Proteomes" id="UP001163104">
    <property type="component" value="Chromosome"/>
</dbReference>
<name>A0AA46P006_CYTFI</name>